<evidence type="ECO:0000256" key="2">
    <source>
        <dbReference type="PROSITE-ProRule" id="PRU00335"/>
    </source>
</evidence>
<dbReference type="PROSITE" id="PS50977">
    <property type="entry name" value="HTH_TETR_2"/>
    <property type="match status" value="1"/>
</dbReference>
<dbReference type="PROSITE" id="PS01081">
    <property type="entry name" value="HTH_TETR_1"/>
    <property type="match status" value="1"/>
</dbReference>
<feature type="DNA-binding region" description="H-T-H motif" evidence="2">
    <location>
        <begin position="44"/>
        <end position="63"/>
    </location>
</feature>
<reference evidence="5 6" key="1">
    <citation type="submission" date="2024-07" db="EMBL/GenBank/DDBJ databases">
        <authorList>
            <person name="Li M."/>
        </authorList>
    </citation>
    <scope>NUCLEOTIDE SEQUENCE [LARGE SCALE GENOMIC DNA]</scope>
    <source>
        <strain evidence="5 6">25A3E</strain>
    </source>
</reference>
<dbReference type="SUPFAM" id="SSF46689">
    <property type="entry name" value="Homeodomain-like"/>
    <property type="match status" value="1"/>
</dbReference>
<proteinExistence type="predicted"/>
<accession>A0ABV3YSX7</accession>
<dbReference type="PRINTS" id="PR00455">
    <property type="entry name" value="HTHTETR"/>
</dbReference>
<dbReference type="EMBL" id="JBFTEG010000002">
    <property type="protein sequence ID" value="MEX6501068.1"/>
    <property type="molecule type" value="Genomic_DNA"/>
</dbReference>
<evidence type="ECO:0000313" key="6">
    <source>
        <dbReference type="Proteomes" id="UP001560296"/>
    </source>
</evidence>
<dbReference type="Pfam" id="PF00440">
    <property type="entry name" value="TetR_N"/>
    <property type="match status" value="1"/>
</dbReference>
<dbReference type="Gene3D" id="1.10.357.10">
    <property type="entry name" value="Tetracycline Repressor, domain 2"/>
    <property type="match status" value="1"/>
</dbReference>
<sequence length="216" mass="23475">MKTPSQPPKSRAPGRPAGDKPAQRECLLDSAVEAFAHSGIKASSLRGIAEQAGVTPALVNYYFGNKPKLLAAVVEERLMPLLTGLGQELRQVDDEPVALVTGFIQGMRRTVQSHPWLPPLWVREVLCEGGGLRELLMGRVAPLVAHMLAERFASAQRRGALNPDLDPRLLVVSLIGLTLFPYAAAPIWRGLFTAPELDDEALARHTLALLERGLEP</sequence>
<dbReference type="InterPro" id="IPR036271">
    <property type="entry name" value="Tet_transcr_reg_TetR-rel_C_sf"/>
</dbReference>
<dbReference type="InterPro" id="IPR050109">
    <property type="entry name" value="HTH-type_TetR-like_transc_reg"/>
</dbReference>
<feature type="domain" description="HTH tetR-type" evidence="4">
    <location>
        <begin position="21"/>
        <end position="81"/>
    </location>
</feature>
<dbReference type="RefSeq" id="WP_369286006.1">
    <property type="nucleotide sequence ID" value="NZ_JBFTEG010000002.1"/>
</dbReference>
<evidence type="ECO:0000256" key="3">
    <source>
        <dbReference type="SAM" id="MobiDB-lite"/>
    </source>
</evidence>
<gene>
    <name evidence="5" type="ORF">AB5S05_03265</name>
</gene>
<organism evidence="5 6">
    <name type="scientific">Pseudomonas zhanjiangensis</name>
    <dbReference type="NCBI Taxonomy" id="3239015"/>
    <lineage>
        <taxon>Bacteria</taxon>
        <taxon>Pseudomonadati</taxon>
        <taxon>Pseudomonadota</taxon>
        <taxon>Gammaproteobacteria</taxon>
        <taxon>Pseudomonadales</taxon>
        <taxon>Pseudomonadaceae</taxon>
        <taxon>Pseudomonas</taxon>
    </lineage>
</organism>
<evidence type="ECO:0000313" key="5">
    <source>
        <dbReference type="EMBL" id="MEX6501068.1"/>
    </source>
</evidence>
<keyword evidence="6" id="KW-1185">Reference proteome</keyword>
<feature type="region of interest" description="Disordered" evidence="3">
    <location>
        <begin position="1"/>
        <end position="22"/>
    </location>
</feature>
<keyword evidence="1 2" id="KW-0238">DNA-binding</keyword>
<evidence type="ECO:0000256" key="1">
    <source>
        <dbReference type="ARBA" id="ARBA00023125"/>
    </source>
</evidence>
<dbReference type="SUPFAM" id="SSF48498">
    <property type="entry name" value="Tetracyclin repressor-like, C-terminal domain"/>
    <property type="match status" value="1"/>
</dbReference>
<dbReference type="Proteomes" id="UP001560296">
    <property type="component" value="Unassembled WGS sequence"/>
</dbReference>
<dbReference type="PANTHER" id="PTHR30055">
    <property type="entry name" value="HTH-TYPE TRANSCRIPTIONAL REGULATOR RUTR"/>
    <property type="match status" value="1"/>
</dbReference>
<dbReference type="PANTHER" id="PTHR30055:SF233">
    <property type="entry name" value="REGULATORY PROTEIN TETR"/>
    <property type="match status" value="1"/>
</dbReference>
<name>A0ABV3YSX7_9PSED</name>
<dbReference type="InterPro" id="IPR001647">
    <property type="entry name" value="HTH_TetR"/>
</dbReference>
<dbReference type="InterPro" id="IPR009057">
    <property type="entry name" value="Homeodomain-like_sf"/>
</dbReference>
<comment type="caution">
    <text evidence="5">The sequence shown here is derived from an EMBL/GenBank/DDBJ whole genome shotgun (WGS) entry which is preliminary data.</text>
</comment>
<dbReference type="InterPro" id="IPR023772">
    <property type="entry name" value="DNA-bd_HTH_TetR-type_CS"/>
</dbReference>
<evidence type="ECO:0000259" key="4">
    <source>
        <dbReference type="PROSITE" id="PS50977"/>
    </source>
</evidence>
<protein>
    <submittedName>
        <fullName evidence="5">TetR/AcrR family transcriptional regulator</fullName>
    </submittedName>
</protein>